<organism evidence="1 3">
    <name type="scientific">Didymodactylos carnosus</name>
    <dbReference type="NCBI Taxonomy" id="1234261"/>
    <lineage>
        <taxon>Eukaryota</taxon>
        <taxon>Metazoa</taxon>
        <taxon>Spiralia</taxon>
        <taxon>Gnathifera</taxon>
        <taxon>Rotifera</taxon>
        <taxon>Eurotatoria</taxon>
        <taxon>Bdelloidea</taxon>
        <taxon>Philodinida</taxon>
        <taxon>Philodinidae</taxon>
        <taxon>Didymodactylos</taxon>
    </lineage>
</organism>
<proteinExistence type="predicted"/>
<gene>
    <name evidence="1" type="ORF">GPM918_LOCUS34497</name>
    <name evidence="2" type="ORF">SRO942_LOCUS35198</name>
</gene>
<dbReference type="EMBL" id="CAJNOQ010019174">
    <property type="protein sequence ID" value="CAF1444577.1"/>
    <property type="molecule type" value="Genomic_DNA"/>
</dbReference>
<evidence type="ECO:0008006" key="4">
    <source>
        <dbReference type="Google" id="ProtNLM"/>
    </source>
</evidence>
<dbReference type="Proteomes" id="UP000681722">
    <property type="component" value="Unassembled WGS sequence"/>
</dbReference>
<dbReference type="OrthoDB" id="10310041at2759"/>
<dbReference type="EMBL" id="CAJOBC010084620">
    <property type="protein sequence ID" value="CAF4319677.1"/>
    <property type="molecule type" value="Genomic_DNA"/>
</dbReference>
<protein>
    <recommendedName>
        <fullName evidence="4">SWIM-type domain-containing protein</fullName>
    </recommendedName>
</protein>
<evidence type="ECO:0000313" key="2">
    <source>
        <dbReference type="EMBL" id="CAF4319677.1"/>
    </source>
</evidence>
<sequence>MLYDWSLASANTPFAIQIEFTNDLATRAYQWLQKLDRTKVLHLGAASYVVPSSEPKMDTSLWVQYYHSMSWNSYGEFIDWLNSVRLVDFSSLTPPLFCSCKYGLKEYSCIHSLGLIMMWDHRKVPQALGIRRGKGRPKKVKLALTKD</sequence>
<accession>A0A815P5T9</accession>
<comment type="caution">
    <text evidence="1">The sequence shown here is derived from an EMBL/GenBank/DDBJ whole genome shotgun (WGS) entry which is preliminary data.</text>
</comment>
<name>A0A815P5T9_9BILA</name>
<evidence type="ECO:0000313" key="1">
    <source>
        <dbReference type="EMBL" id="CAF1444577.1"/>
    </source>
</evidence>
<reference evidence="1" key="1">
    <citation type="submission" date="2021-02" db="EMBL/GenBank/DDBJ databases">
        <authorList>
            <person name="Nowell W R."/>
        </authorList>
    </citation>
    <scope>NUCLEOTIDE SEQUENCE</scope>
</reference>
<dbReference type="AlphaFoldDB" id="A0A815P5T9"/>
<keyword evidence="3" id="KW-1185">Reference proteome</keyword>
<evidence type="ECO:0000313" key="3">
    <source>
        <dbReference type="Proteomes" id="UP000663829"/>
    </source>
</evidence>
<dbReference type="Proteomes" id="UP000663829">
    <property type="component" value="Unassembled WGS sequence"/>
</dbReference>